<evidence type="ECO:0000313" key="2">
    <source>
        <dbReference type="Proteomes" id="UP000218231"/>
    </source>
</evidence>
<dbReference type="Proteomes" id="UP000218231">
    <property type="component" value="Unassembled WGS sequence"/>
</dbReference>
<gene>
    <name evidence="1" type="ORF">WR25_11297</name>
</gene>
<evidence type="ECO:0000313" key="1">
    <source>
        <dbReference type="EMBL" id="PAV71109.1"/>
    </source>
</evidence>
<dbReference type="OrthoDB" id="5822074at2759"/>
<dbReference type="STRING" id="2018661.A0A2A2KBC1"/>
<comment type="caution">
    <text evidence="1">The sequence shown here is derived from an EMBL/GenBank/DDBJ whole genome shotgun (WGS) entry which is preliminary data.</text>
</comment>
<keyword evidence="2" id="KW-1185">Reference proteome</keyword>
<reference evidence="1 2" key="1">
    <citation type="journal article" date="2017" name="Curr. Biol.">
        <title>Genome architecture and evolution of a unichromosomal asexual nematode.</title>
        <authorList>
            <person name="Fradin H."/>
            <person name="Zegar C."/>
            <person name="Gutwein M."/>
            <person name="Lucas J."/>
            <person name="Kovtun M."/>
            <person name="Corcoran D."/>
            <person name="Baugh L.R."/>
            <person name="Kiontke K."/>
            <person name="Gunsalus K."/>
            <person name="Fitch D.H."/>
            <person name="Piano F."/>
        </authorList>
    </citation>
    <scope>NUCLEOTIDE SEQUENCE [LARGE SCALE GENOMIC DNA]</scope>
    <source>
        <strain evidence="1">PF1309</strain>
    </source>
</reference>
<accession>A0A2A2KBC1</accession>
<dbReference type="EMBL" id="LIAE01009134">
    <property type="protein sequence ID" value="PAV71109.1"/>
    <property type="molecule type" value="Genomic_DNA"/>
</dbReference>
<protein>
    <submittedName>
        <fullName evidence="1">Uncharacterized protein</fullName>
    </submittedName>
</protein>
<dbReference type="AlphaFoldDB" id="A0A2A2KBC1"/>
<sequence length="254" mass="28825">MLTRNVRSAVGKSLRLFGEPTTSSASVDIAKNLEQLKHGPHLDRITKSQVRECLMAASNLENPSKEVYHKLERILKKQTERNELTSRTAALTALAAYKLGLYGHAERILKRATLCPSIMRRSLAVLILSGKGELDKALDQLEAVLCEDDVLFNSWNSSISEEALDILCATIKERDDTQKQMARFRTLQRLITQNKRRCTLTVEQCLLAPIEIMPITKEPEKVDLNALKLPQELEDQITEDFPHFMTENPKMEKI</sequence>
<proteinExistence type="predicted"/>
<organism evidence="1 2">
    <name type="scientific">Diploscapter pachys</name>
    <dbReference type="NCBI Taxonomy" id="2018661"/>
    <lineage>
        <taxon>Eukaryota</taxon>
        <taxon>Metazoa</taxon>
        <taxon>Ecdysozoa</taxon>
        <taxon>Nematoda</taxon>
        <taxon>Chromadorea</taxon>
        <taxon>Rhabditida</taxon>
        <taxon>Rhabditina</taxon>
        <taxon>Rhabditomorpha</taxon>
        <taxon>Rhabditoidea</taxon>
        <taxon>Rhabditidae</taxon>
        <taxon>Diploscapter</taxon>
    </lineage>
</organism>
<name>A0A2A2KBC1_9BILA</name>